<organism evidence="3 4">
    <name type="scientific">Brevibacillus gelatini</name>
    <dbReference type="NCBI Taxonomy" id="1655277"/>
    <lineage>
        <taxon>Bacteria</taxon>
        <taxon>Bacillati</taxon>
        <taxon>Bacillota</taxon>
        <taxon>Bacilli</taxon>
        <taxon>Bacillales</taxon>
        <taxon>Paenibacillaceae</taxon>
        <taxon>Brevibacillus</taxon>
    </lineage>
</organism>
<dbReference type="GO" id="GO:0016539">
    <property type="term" value="P:intein-mediated protein splicing"/>
    <property type="evidence" value="ECO:0007669"/>
    <property type="project" value="InterPro"/>
</dbReference>
<dbReference type="CDD" id="cd00081">
    <property type="entry name" value="Hint"/>
    <property type="match status" value="1"/>
</dbReference>
<feature type="domain" description="Hint" evidence="1">
    <location>
        <begin position="1412"/>
        <end position="1506"/>
    </location>
</feature>
<dbReference type="InterPro" id="IPR006141">
    <property type="entry name" value="Intein_N"/>
</dbReference>
<sequence>MIHLKRLLCCFVMFCLLLEPIHFFSQPLIFSNMVFAQEAVSTVDESNSSTDTKLVSIDSSIKEMTLQMGDSQKVEINAIYSDGSKTDVSKEIEWEVADLHIVSVSRGKIYAKSVGTTTLVAKYGKEVLPIHITVTAPSEESVQTETEEQSVDVTASEKTNEAKHAVLEEKVPAKGKFALAAAYDGSVTLSKGESYKFTNIHTNATYIKSNATSTKTYDYAIYLPDGSGYDYDTDSKSTSRSIRSGGHMVVTVTSSNPVTFTFTTSEVISEASTTPALLKKEVSPGESFSFVNTGTDKNSIKVEGITKQFSYQTYKEDGTLSTEAYDYVSSTVTIPAGGKIIGTVTANNPVTFAGYYDFNDEEPVSDALIFVTLEAGESYLFENLDDTDTHAIKTDASNSSREKKTYDLAIYKADGRAHAQDADAIATSKTVPAGGKMVVTATSATPVTFKAFTTYFNGKRIDNPALIKKTLKKEETIQLFNTATESTPVLVNGSSSRRYSYQLFKSDGSTYQQSYDSGNTSLYIPAGGKLIATAISDTPVTFTSYYDLLQDLTSADSIITKTLENGQSYIFVNTSGSNQSIDTDGTLNSFGKRTFNYAIYSGSGDPLYQDVNSGASSKIVPAGGTIVVTVTSELPVTFRAFKSYFIGQDTSRPALFTQTLSKGSSISVTNIGKANADLLTISSGGRFSYQLITNGTVTSAHHNASVSYRNIPANTTILATVTSEEPVTFSGYEQIFQPKLESASSIIQKTLENSQSYEFVNRTDQQQSVDIRSNGSKSFDFVTLNQDGSIGSQDIDATASIMHVPPRGKIILTNQSNDPLMLEAFTSDFAGLERTHPVISRETVVQGHTVTFKNNSLFESQLLRYDAFNVVERYDYEIYNSVGSLVSSEFNSTDHSLKVPAGGTIKVKVTSAAPITFFGYADHFQIANDSGNEQQIENLGVNSFVDVNKNNTTTAFFTVTPVHSGKHRIFSSPYLNNGVEQDTRLHIYSDATMQNEVTSNDDHDGPFGTKFSKVEWDATANTTYYVKLEAAAPSLQSRLTFEEDLDSTRETAIPAEWDNIYTDKLSSPYDIDYFVLTAEEMAYMNLYVTNNMLILEDSQGTALKTFHANEEDTLFVTEAAGIYYAKVVWKPSQATAQLRSGISLRSSEIGNSYQAGFHGPKRISSNFAVDTTPGYEKSVTIQWRFSNPHPSVKIQVLKQGTPVYEEVRTNLSAGYHTFSWNGIYTKVNPGQRAETDVYMVKIVASDAKQFQIQVPISVVNTKLNEELDIQYLISRYNSTIPSTTIRQAQEDLKTMMFYNGPITGSYNEDFLLSVIAFETILNRSVHVSLNVNVGGGKVLEEKGELTNQLVYYIHAGRATGRDKYGKFAEVLFNGDIIIYETGAATVPLLRLTKIGGKIVKKAGKTIDDLFECNCFTAGTKVLTDEGEKPIEEIKVGDKVLAKDDETGEMAYKEVEWLFQRDVEETYNITVDGEVITTTDGHPFWIVGIGWVEAQHLAVGDVLTTSDGKELAIEKIEVKQEHVTVYNFKVKDFHTYFVSNLGIWTHNKCGVTVNYKGAEVAVYRGGNDFTIKPGEVKIDSKTGLVKTTHGVSLDVNPDTVSKFGGAYRIESLPEGLRIIQRGSRAEHFEIVPAYEMPLEQFQKLLNQITVSRVK</sequence>
<evidence type="ECO:0000313" key="4">
    <source>
        <dbReference type="Proteomes" id="UP000268829"/>
    </source>
</evidence>
<dbReference type="OrthoDB" id="2476820at2"/>
<dbReference type="InterPro" id="IPR003343">
    <property type="entry name" value="Big_2"/>
</dbReference>
<dbReference type="SMART" id="SM00306">
    <property type="entry name" value="HintN"/>
    <property type="match status" value="1"/>
</dbReference>
<keyword evidence="4" id="KW-1185">Reference proteome</keyword>
<dbReference type="InterPro" id="IPR036844">
    <property type="entry name" value="Hint_dom_sf"/>
</dbReference>
<dbReference type="PROSITE" id="PS50817">
    <property type="entry name" value="INTEIN_N_TER"/>
    <property type="match status" value="1"/>
</dbReference>
<proteinExistence type="predicted"/>
<dbReference type="InterPro" id="IPR003587">
    <property type="entry name" value="Hint_dom_N"/>
</dbReference>
<name>A0A3M8ANX1_9BACL</name>
<comment type="caution">
    <text evidence="3">The sequence shown here is derived from an EMBL/GenBank/DDBJ whole genome shotgun (WGS) entry which is preliminary data.</text>
</comment>
<dbReference type="Proteomes" id="UP000268829">
    <property type="component" value="Unassembled WGS sequence"/>
</dbReference>
<dbReference type="Pfam" id="PF07591">
    <property type="entry name" value="PT-HINT"/>
    <property type="match status" value="1"/>
</dbReference>
<accession>A0A3M8ANX1</accession>
<evidence type="ECO:0000313" key="3">
    <source>
        <dbReference type="EMBL" id="RNB52892.1"/>
    </source>
</evidence>
<dbReference type="SUPFAM" id="SSF51294">
    <property type="entry name" value="Hedgehog/intein (Hint) domain"/>
    <property type="match status" value="1"/>
</dbReference>
<evidence type="ECO:0000259" key="2">
    <source>
        <dbReference type="SMART" id="SM00635"/>
    </source>
</evidence>
<dbReference type="Gene3D" id="2.170.16.10">
    <property type="entry name" value="Hedgehog/Intein (Hint) domain"/>
    <property type="match status" value="1"/>
</dbReference>
<protein>
    <submittedName>
        <fullName evidence="3">Uncharacterized protein</fullName>
    </submittedName>
</protein>
<dbReference type="RefSeq" id="WP_122906600.1">
    <property type="nucleotide sequence ID" value="NZ_CP154342.1"/>
</dbReference>
<gene>
    <name evidence="3" type="ORF">EDM57_20765</name>
</gene>
<dbReference type="Gene3D" id="2.60.40.1080">
    <property type="match status" value="1"/>
</dbReference>
<reference evidence="3 4" key="1">
    <citation type="submission" date="2018-10" db="EMBL/GenBank/DDBJ databases">
        <title>Phylogenomics of Brevibacillus.</title>
        <authorList>
            <person name="Dunlap C."/>
        </authorList>
    </citation>
    <scope>NUCLEOTIDE SEQUENCE [LARGE SCALE GENOMIC DNA]</scope>
    <source>
        <strain evidence="3 4">DSM 100115</strain>
    </source>
</reference>
<dbReference type="SMART" id="SM00635">
    <property type="entry name" value="BID_2"/>
    <property type="match status" value="1"/>
</dbReference>
<feature type="domain" description="BIG2" evidence="2">
    <location>
        <begin position="51"/>
        <end position="133"/>
    </location>
</feature>
<dbReference type="EMBL" id="RHHS01000053">
    <property type="protein sequence ID" value="RNB52892.1"/>
    <property type="molecule type" value="Genomic_DNA"/>
</dbReference>
<evidence type="ECO:0000259" key="1">
    <source>
        <dbReference type="SMART" id="SM00306"/>
    </source>
</evidence>